<name>A0A2S0WEJ6_9CORY</name>
<keyword evidence="2" id="KW-1185">Reference proteome</keyword>
<dbReference type="Proteomes" id="UP000244754">
    <property type="component" value="Chromosome"/>
</dbReference>
<dbReference type="AlphaFoldDB" id="A0A2S0WEJ6"/>
<proteinExistence type="predicted"/>
<protein>
    <submittedName>
        <fullName evidence="1">Uncharacterized protein</fullName>
    </submittedName>
</protein>
<gene>
    <name evidence="1" type="ORF">C3E79_06505</name>
</gene>
<accession>A0A2S0WEJ6</accession>
<reference evidence="2" key="1">
    <citation type="submission" date="2018-01" db="EMBL/GenBank/DDBJ databases">
        <authorList>
            <person name="Li J."/>
        </authorList>
    </citation>
    <scope>NUCLEOTIDE SEQUENCE [LARGE SCALE GENOMIC DNA]</scope>
    <source>
        <strain evidence="2">2184</strain>
    </source>
</reference>
<evidence type="ECO:0000313" key="2">
    <source>
        <dbReference type="Proteomes" id="UP000244754"/>
    </source>
</evidence>
<evidence type="ECO:0000313" key="1">
    <source>
        <dbReference type="EMBL" id="AWB84170.1"/>
    </source>
</evidence>
<dbReference type="KEGG" id="clia:C3E79_06505"/>
<sequence length="84" mass="8978">MVCFPTETLVPPLRSAIDRIEADVPRLTIAELEKDARVCIGSHTRPASVSPSALSRAEHSELGATTVGTIGYLVGHDNNSRPEP</sequence>
<organism evidence="1 2">
    <name type="scientific">Corynebacterium liangguodongii</name>
    <dbReference type="NCBI Taxonomy" id="2079535"/>
    <lineage>
        <taxon>Bacteria</taxon>
        <taxon>Bacillati</taxon>
        <taxon>Actinomycetota</taxon>
        <taxon>Actinomycetes</taxon>
        <taxon>Mycobacteriales</taxon>
        <taxon>Corynebacteriaceae</taxon>
        <taxon>Corynebacterium</taxon>
    </lineage>
</organism>
<dbReference type="EMBL" id="CP026948">
    <property type="protein sequence ID" value="AWB84170.1"/>
    <property type="molecule type" value="Genomic_DNA"/>
</dbReference>